<evidence type="ECO:0000256" key="5">
    <source>
        <dbReference type="ARBA" id="ARBA00022989"/>
    </source>
</evidence>
<dbReference type="InterPro" id="IPR036013">
    <property type="entry name" value="Band_7/SPFH_dom_sf"/>
</dbReference>
<dbReference type="InterPro" id="IPR010201">
    <property type="entry name" value="HflK"/>
</dbReference>
<evidence type="ECO:0000256" key="3">
    <source>
        <dbReference type="ARBA" id="ARBA00011290"/>
    </source>
</evidence>
<evidence type="ECO:0000256" key="2">
    <source>
        <dbReference type="ARBA" id="ARBA00006971"/>
    </source>
</evidence>
<dbReference type="RefSeq" id="WP_052898832.1">
    <property type="nucleotide sequence ID" value="NZ_JRXE01000009.1"/>
</dbReference>
<dbReference type="CDD" id="cd03404">
    <property type="entry name" value="SPFH_HflK"/>
    <property type="match status" value="1"/>
</dbReference>
<dbReference type="Pfam" id="PF01145">
    <property type="entry name" value="Band_7"/>
    <property type="match status" value="1"/>
</dbReference>
<organism evidence="13 14">
    <name type="scientific">Winslowiella iniecta</name>
    <dbReference type="NCBI Taxonomy" id="1560201"/>
    <lineage>
        <taxon>Bacteria</taxon>
        <taxon>Pseudomonadati</taxon>
        <taxon>Pseudomonadota</taxon>
        <taxon>Gammaproteobacteria</taxon>
        <taxon>Enterobacterales</taxon>
        <taxon>Erwiniaceae</taxon>
        <taxon>Winslowiella</taxon>
    </lineage>
</organism>
<keyword evidence="4 9" id="KW-0812">Transmembrane</keyword>
<comment type="similarity">
    <text evidence="2 9">Belongs to the band 7/mec-2 family. HflK subfamily.</text>
</comment>
<proteinExistence type="inferred from homology"/>
<dbReference type="InterPro" id="IPR001972">
    <property type="entry name" value="Stomatin_HflK_fam"/>
</dbReference>
<reference evidence="14 15" key="1">
    <citation type="journal article" date="2015" name="Int. J. Syst. Evol. Microbiol.">
        <title>Erwinia iniecta sp. nov., isolated from Russian wheat aphids (Diuraphis noxia).</title>
        <authorList>
            <person name="Campillo T."/>
            <person name="Luna E."/>
            <person name="Portier P."/>
            <person name="Fischer-Le Saux M."/>
            <person name="Lapitan N."/>
            <person name="Tisserat N.A."/>
            <person name="Leach J.E."/>
        </authorList>
    </citation>
    <scope>NUCLEOTIDE SEQUENCE [LARGE SCALE GENOMIC DNA]</scope>
    <source>
        <strain evidence="12 15">B120</strain>
        <strain evidence="13 14">B149</strain>
    </source>
</reference>
<dbReference type="STRING" id="1560201.NG42_08235"/>
<evidence type="ECO:0000256" key="8">
    <source>
        <dbReference type="ARBA" id="ARBA00067771"/>
    </source>
</evidence>
<dbReference type="SMART" id="SM00244">
    <property type="entry name" value="PHB"/>
    <property type="match status" value="1"/>
</dbReference>
<feature type="compositionally biased region" description="Polar residues" evidence="10">
    <location>
        <begin position="364"/>
        <end position="377"/>
    </location>
</feature>
<evidence type="ECO:0000256" key="7">
    <source>
        <dbReference type="ARBA" id="ARBA00054652"/>
    </source>
</evidence>
<dbReference type="InterPro" id="IPR050710">
    <property type="entry name" value="Band7/mec-2_domain"/>
</dbReference>
<comment type="caution">
    <text evidence="13">The sequence shown here is derived from an EMBL/GenBank/DDBJ whole genome shotgun (WGS) entry which is preliminary data.</text>
</comment>
<evidence type="ECO:0000313" key="12">
    <source>
        <dbReference type="EMBL" id="KOC90685.1"/>
    </source>
</evidence>
<dbReference type="Proteomes" id="UP000037088">
    <property type="component" value="Unassembled WGS sequence"/>
</dbReference>
<dbReference type="PRINTS" id="PR00721">
    <property type="entry name" value="STOMATIN"/>
</dbReference>
<feature type="domain" description="Band 7" evidence="11">
    <location>
        <begin position="93"/>
        <end position="253"/>
    </location>
</feature>
<dbReference type="OrthoDB" id="9779595at2"/>
<dbReference type="InterPro" id="IPR001107">
    <property type="entry name" value="Band_7"/>
</dbReference>
<keyword evidence="5 9" id="KW-1133">Transmembrane helix</keyword>
<evidence type="ECO:0000256" key="4">
    <source>
        <dbReference type="ARBA" id="ARBA00022692"/>
    </source>
</evidence>
<evidence type="ECO:0000256" key="6">
    <source>
        <dbReference type="ARBA" id="ARBA00023136"/>
    </source>
</evidence>
<feature type="compositionally biased region" description="Low complexity" evidence="10">
    <location>
        <begin position="384"/>
        <end position="401"/>
    </location>
</feature>
<dbReference type="EMBL" id="JRXE01000009">
    <property type="protein sequence ID" value="KOC90685.1"/>
    <property type="molecule type" value="Genomic_DNA"/>
</dbReference>
<keyword evidence="13" id="KW-0132">Cell division</keyword>
<dbReference type="Proteomes" id="UP000036851">
    <property type="component" value="Unassembled WGS sequence"/>
</dbReference>
<evidence type="ECO:0000256" key="9">
    <source>
        <dbReference type="RuleBase" id="RU364113"/>
    </source>
</evidence>
<dbReference type="NCBIfam" id="TIGR01933">
    <property type="entry name" value="hflK"/>
    <property type="match status" value="1"/>
</dbReference>
<sequence>MAWNQPGNNGQDRDPWGSSNNQGGNSGGNKGGRDKGPPDLDDIFRKLSKKLGGLGGGKNNNNDNSGGQRSSGRGGRRLVGIVAVAAVVVWAASGFYTIKEAERGAVTRFGKFDHLVEPGLNWKPTFIDQVRAVNVEAVRELAASGVMLTSDENVVRVEMNVQYRVTNPERYLFAVVNADDSLRQATDSALRGVIGRSTMDRILTEGRTVVRSETQRELEETIRPYDMGITLLDVNFQAARPPEEVKAAFDDAIAARENREQYVREAEAYANEVQPRANGQAQRILEEARAYKARTVLEAQGEVARFAKLLPEYKAAPEITRERLYIETMERVLSQTRKVLVNDKGNNLMVLPLDQLMRGGNAGTPGTNTQDSSSNSLLRLPPASNNSNDRASSSSSFSPENIMDQRRANAQRNDTQREGRE</sequence>
<comment type="subcellular location">
    <subcellularLocation>
        <location evidence="1">Membrane</location>
        <topology evidence="1">Single-pass membrane protein</topology>
    </subcellularLocation>
</comment>
<feature type="compositionally biased region" description="Low complexity" evidence="10">
    <location>
        <begin position="59"/>
        <end position="71"/>
    </location>
</feature>
<dbReference type="Pfam" id="PF12221">
    <property type="entry name" value="HflK_N"/>
    <property type="match status" value="1"/>
</dbReference>
<feature type="compositionally biased region" description="Basic and acidic residues" evidence="10">
    <location>
        <begin position="31"/>
        <end position="45"/>
    </location>
</feature>
<dbReference type="PANTHER" id="PTHR43327:SF2">
    <property type="entry name" value="MODULATOR OF FTSH PROTEASE HFLK"/>
    <property type="match status" value="1"/>
</dbReference>
<evidence type="ECO:0000256" key="10">
    <source>
        <dbReference type="SAM" id="MobiDB-lite"/>
    </source>
</evidence>
<keyword evidence="13" id="KW-0131">Cell cycle</keyword>
<keyword evidence="15" id="KW-1185">Reference proteome</keyword>
<comment type="function">
    <text evidence="7 9">HflC and HflK could encode or regulate a protease.</text>
</comment>
<gene>
    <name evidence="12" type="ORF">NG42_08235</name>
    <name evidence="13" type="ORF">NG43_12090</name>
</gene>
<feature type="region of interest" description="Disordered" evidence="10">
    <location>
        <begin position="359"/>
        <end position="421"/>
    </location>
</feature>
<evidence type="ECO:0000313" key="13">
    <source>
        <dbReference type="EMBL" id="KOC93109.1"/>
    </source>
</evidence>
<feature type="compositionally biased region" description="Polar residues" evidence="10">
    <location>
        <begin position="1"/>
        <end position="10"/>
    </location>
</feature>
<keyword evidence="6 9" id="KW-0472">Membrane</keyword>
<dbReference type="Gene3D" id="3.30.479.30">
    <property type="entry name" value="Band 7 domain"/>
    <property type="match status" value="1"/>
</dbReference>
<dbReference type="FunFam" id="3.30.479.30:FF:000007">
    <property type="entry name" value="Protein HflK"/>
    <property type="match status" value="1"/>
</dbReference>
<feature type="transmembrane region" description="Helical" evidence="9">
    <location>
        <begin position="78"/>
        <end position="98"/>
    </location>
</feature>
<evidence type="ECO:0000256" key="1">
    <source>
        <dbReference type="ARBA" id="ARBA00004167"/>
    </source>
</evidence>
<dbReference type="InterPro" id="IPR020980">
    <property type="entry name" value="Membrane_HflK_N"/>
</dbReference>
<feature type="region of interest" description="Disordered" evidence="10">
    <location>
        <begin position="1"/>
        <end position="74"/>
    </location>
</feature>
<dbReference type="PATRIC" id="fig|1560201.3.peg.1753"/>
<evidence type="ECO:0000259" key="11">
    <source>
        <dbReference type="SMART" id="SM00244"/>
    </source>
</evidence>
<evidence type="ECO:0000313" key="15">
    <source>
        <dbReference type="Proteomes" id="UP000037088"/>
    </source>
</evidence>
<comment type="subunit">
    <text evidence="3 9">HflC and HflK may interact to form a multimeric complex.</text>
</comment>
<dbReference type="GO" id="GO:0016020">
    <property type="term" value="C:membrane"/>
    <property type="evidence" value="ECO:0007669"/>
    <property type="project" value="UniProtKB-SubCell"/>
</dbReference>
<dbReference type="EMBL" id="JRXF01000017">
    <property type="protein sequence ID" value="KOC93109.1"/>
    <property type="molecule type" value="Genomic_DNA"/>
</dbReference>
<accession>A0A0L7TCK4</accession>
<dbReference type="AlphaFoldDB" id="A0A0L7TCK4"/>
<dbReference type="PANTHER" id="PTHR43327">
    <property type="entry name" value="STOMATIN-LIKE PROTEIN 2, MITOCHONDRIAL"/>
    <property type="match status" value="1"/>
</dbReference>
<protein>
    <recommendedName>
        <fullName evidence="8 9">Protein HflK</fullName>
    </recommendedName>
</protein>
<dbReference type="GO" id="GO:0051301">
    <property type="term" value="P:cell division"/>
    <property type="evidence" value="ECO:0007669"/>
    <property type="project" value="UniProtKB-KW"/>
</dbReference>
<name>A0A0L7TCK4_9GAMM</name>
<evidence type="ECO:0000313" key="14">
    <source>
        <dbReference type="Proteomes" id="UP000036851"/>
    </source>
</evidence>
<dbReference type="NCBIfam" id="NF008181">
    <property type="entry name" value="PRK10930.1"/>
    <property type="match status" value="1"/>
</dbReference>
<dbReference type="SUPFAM" id="SSF117892">
    <property type="entry name" value="Band 7/SPFH domain"/>
    <property type="match status" value="1"/>
</dbReference>